<dbReference type="VEuPathDB" id="FungiDB:SDRG_01492"/>
<evidence type="ECO:0000313" key="1">
    <source>
        <dbReference type="EMBL" id="EQC41527.1"/>
    </source>
</evidence>
<dbReference type="EMBL" id="JH767134">
    <property type="protein sequence ID" value="EQC41527.1"/>
    <property type="molecule type" value="Genomic_DNA"/>
</dbReference>
<dbReference type="Proteomes" id="UP000030762">
    <property type="component" value="Unassembled WGS sequence"/>
</dbReference>
<reference evidence="1 2" key="1">
    <citation type="submission" date="2012-04" db="EMBL/GenBank/DDBJ databases">
        <title>The Genome Sequence of Saprolegnia declina VS20.</title>
        <authorList>
            <consortium name="The Broad Institute Genome Sequencing Platform"/>
            <person name="Russ C."/>
            <person name="Nusbaum C."/>
            <person name="Tyler B."/>
            <person name="van West P."/>
            <person name="Dieguez-Uribeondo J."/>
            <person name="de Bruijn I."/>
            <person name="Tripathy S."/>
            <person name="Jiang R."/>
            <person name="Young S.K."/>
            <person name="Zeng Q."/>
            <person name="Gargeya S."/>
            <person name="Fitzgerald M."/>
            <person name="Haas B."/>
            <person name="Abouelleil A."/>
            <person name="Alvarado L."/>
            <person name="Arachchi H.M."/>
            <person name="Berlin A."/>
            <person name="Chapman S.B."/>
            <person name="Goldberg J."/>
            <person name="Griggs A."/>
            <person name="Gujja S."/>
            <person name="Hansen M."/>
            <person name="Howarth C."/>
            <person name="Imamovic A."/>
            <person name="Larimer J."/>
            <person name="McCowen C."/>
            <person name="Montmayeur A."/>
            <person name="Murphy C."/>
            <person name="Neiman D."/>
            <person name="Pearson M."/>
            <person name="Priest M."/>
            <person name="Roberts A."/>
            <person name="Saif S."/>
            <person name="Shea T."/>
            <person name="Sisk P."/>
            <person name="Sykes S."/>
            <person name="Wortman J."/>
            <person name="Nusbaum C."/>
            <person name="Birren B."/>
        </authorList>
    </citation>
    <scope>NUCLEOTIDE SEQUENCE [LARGE SCALE GENOMIC DNA]</scope>
    <source>
        <strain evidence="1 2">VS20</strain>
    </source>
</reference>
<protein>
    <submittedName>
        <fullName evidence="1">Uncharacterized protein</fullName>
    </submittedName>
</protein>
<accession>T0SF59</accession>
<dbReference type="AlphaFoldDB" id="T0SF59"/>
<dbReference type="OrthoDB" id="62430at2759"/>
<proteinExistence type="predicted"/>
<evidence type="ECO:0000313" key="2">
    <source>
        <dbReference type="Proteomes" id="UP000030762"/>
    </source>
</evidence>
<name>T0SF59_SAPDV</name>
<sequence>MQSGDPKDATNPAKTKLRLYNRFKQREHRSLLRSETSYLQQAIATLHAQLRQLQARPSTSALSWRDVAAGLQAATAASLDEQADLQELQRRQQHFLTAMTHWVAGHSVQRGLSTQSTWRDLSVLADPATRFASLDWVSKNLYYNTDAVFATFGLCGPTANMRDQRAFKYEVLETGTIQLTWHYHLFVDKPLDDVAPRVKALFWAPRMEGRFTLEPPPGVAVHCLDAEMLATTAVDMEYKRVQRGGLEPLNVLAREFRSLNTRTLVGSSIAFDEAWPRTAPLQRHCKVWVLCERLSPTQTQVRILAMSSDEAASTLRLSDAETERMGAHIAKLGDVLHGNLVNLVVADQ</sequence>
<dbReference type="InParanoid" id="T0SF59"/>
<gene>
    <name evidence="1" type="ORF">SDRG_01492</name>
</gene>
<dbReference type="OMA" id="TIQLTWH"/>
<dbReference type="GeneID" id="19942219"/>
<dbReference type="RefSeq" id="XP_008605241.1">
    <property type="nucleotide sequence ID" value="XM_008607019.1"/>
</dbReference>
<organism evidence="1 2">
    <name type="scientific">Saprolegnia diclina (strain VS20)</name>
    <dbReference type="NCBI Taxonomy" id="1156394"/>
    <lineage>
        <taxon>Eukaryota</taxon>
        <taxon>Sar</taxon>
        <taxon>Stramenopiles</taxon>
        <taxon>Oomycota</taxon>
        <taxon>Saprolegniomycetes</taxon>
        <taxon>Saprolegniales</taxon>
        <taxon>Saprolegniaceae</taxon>
        <taxon>Saprolegnia</taxon>
    </lineage>
</organism>
<keyword evidence="2" id="KW-1185">Reference proteome</keyword>